<keyword evidence="2" id="KW-1185">Reference proteome</keyword>
<gene>
    <name evidence="1" type="ORF">PDIGIT_LOCUS2480</name>
</gene>
<reference evidence="1" key="1">
    <citation type="submission" date="2023-01" db="EMBL/GenBank/DDBJ databases">
        <authorList>
            <person name="Van Ghelder C."/>
            <person name="Rancurel C."/>
        </authorList>
    </citation>
    <scope>NUCLEOTIDE SEQUENCE</scope>
    <source>
        <strain evidence="1">CNCM I-4278</strain>
    </source>
</reference>
<protein>
    <submittedName>
        <fullName evidence="1">Uncharacterized protein</fullName>
    </submittedName>
</protein>
<dbReference type="Proteomes" id="UP001152607">
    <property type="component" value="Unassembled WGS sequence"/>
</dbReference>
<proteinExistence type="predicted"/>
<evidence type="ECO:0000313" key="2">
    <source>
        <dbReference type="Proteomes" id="UP001152607"/>
    </source>
</evidence>
<evidence type="ECO:0000313" key="1">
    <source>
        <dbReference type="EMBL" id="CAI6291680.1"/>
    </source>
</evidence>
<sequence>MKILSLSCATVSTGTLERKFVEIPFPTWYDTLGFDNLVIQLSSQVCRIHFPFVHLFKPTSKWALQPRDAFFDRIWTVSLA</sequence>
<dbReference type="AlphaFoldDB" id="A0A9W4U885"/>
<comment type="caution">
    <text evidence="1">The sequence shown here is derived from an EMBL/GenBank/DDBJ whole genome shotgun (WGS) entry which is preliminary data.</text>
</comment>
<accession>A0A9W4U885</accession>
<name>A0A9W4U885_9PLEO</name>
<dbReference type="EMBL" id="CAOQHR010000002">
    <property type="protein sequence ID" value="CAI6291680.1"/>
    <property type="molecule type" value="Genomic_DNA"/>
</dbReference>
<organism evidence="1 2">
    <name type="scientific">Periconia digitata</name>
    <dbReference type="NCBI Taxonomy" id="1303443"/>
    <lineage>
        <taxon>Eukaryota</taxon>
        <taxon>Fungi</taxon>
        <taxon>Dikarya</taxon>
        <taxon>Ascomycota</taxon>
        <taxon>Pezizomycotina</taxon>
        <taxon>Dothideomycetes</taxon>
        <taxon>Pleosporomycetidae</taxon>
        <taxon>Pleosporales</taxon>
        <taxon>Massarineae</taxon>
        <taxon>Periconiaceae</taxon>
        <taxon>Periconia</taxon>
    </lineage>
</organism>